<gene>
    <name evidence="6" type="ORF">OCV55_08150</name>
</gene>
<protein>
    <submittedName>
        <fullName evidence="6">LysR family transcriptional regulator</fullName>
    </submittedName>
</protein>
<evidence type="ECO:0000256" key="1">
    <source>
        <dbReference type="ARBA" id="ARBA00009437"/>
    </source>
</evidence>
<keyword evidence="3" id="KW-0238">DNA-binding</keyword>
<accession>A0ABT2SV04</accession>
<organism evidence="6 7">
    <name type="scientific">[Clostridium] ammoniilyticum</name>
    <dbReference type="NCBI Taxonomy" id="2981784"/>
    <lineage>
        <taxon>Bacteria</taxon>
        <taxon>Bacillati</taxon>
        <taxon>Bacillota</taxon>
        <taxon>Erysipelotrichia</taxon>
        <taxon>Erysipelotrichales</taxon>
        <taxon>Coprobacillaceae</taxon>
        <taxon>Faecalibacillus</taxon>
    </lineage>
</organism>
<keyword evidence="2" id="KW-0805">Transcription regulation</keyword>
<dbReference type="CDD" id="cd05466">
    <property type="entry name" value="PBP2_LTTR_substrate"/>
    <property type="match status" value="1"/>
</dbReference>
<dbReference type="Pfam" id="PF03466">
    <property type="entry name" value="LysR_substrate"/>
    <property type="match status" value="1"/>
</dbReference>
<feature type="domain" description="HTH lysR-type" evidence="5">
    <location>
        <begin position="1"/>
        <end position="58"/>
    </location>
</feature>
<dbReference type="EMBL" id="JAOQJR010000007">
    <property type="protein sequence ID" value="MCU6738653.1"/>
    <property type="molecule type" value="Genomic_DNA"/>
</dbReference>
<comment type="similarity">
    <text evidence="1">Belongs to the LysR transcriptional regulatory family.</text>
</comment>
<reference evidence="6 7" key="1">
    <citation type="journal article" date="2021" name="ISME Commun">
        <title>Automated analysis of genomic sequences facilitates high-throughput and comprehensive description of bacteria.</title>
        <authorList>
            <person name="Hitch T.C.A."/>
        </authorList>
    </citation>
    <scope>NUCLEOTIDE SEQUENCE [LARGE SCALE GENOMIC DNA]</scope>
    <source>
        <strain evidence="6 7">H4_15</strain>
    </source>
</reference>
<keyword evidence="4" id="KW-0804">Transcription</keyword>
<dbReference type="Proteomes" id="UP001208364">
    <property type="component" value="Unassembled WGS sequence"/>
</dbReference>
<dbReference type="PANTHER" id="PTHR30126">
    <property type="entry name" value="HTH-TYPE TRANSCRIPTIONAL REGULATOR"/>
    <property type="match status" value="1"/>
</dbReference>
<name>A0ABT2SV04_9FIRM</name>
<dbReference type="PROSITE" id="PS50931">
    <property type="entry name" value="HTH_LYSR"/>
    <property type="match status" value="1"/>
</dbReference>
<dbReference type="PRINTS" id="PR00039">
    <property type="entry name" value="HTHLYSR"/>
</dbReference>
<evidence type="ECO:0000313" key="7">
    <source>
        <dbReference type="Proteomes" id="UP001208364"/>
    </source>
</evidence>
<dbReference type="SUPFAM" id="SSF53850">
    <property type="entry name" value="Periplasmic binding protein-like II"/>
    <property type="match status" value="1"/>
</dbReference>
<evidence type="ECO:0000313" key="6">
    <source>
        <dbReference type="EMBL" id="MCU6738653.1"/>
    </source>
</evidence>
<dbReference type="RefSeq" id="WP_147580316.1">
    <property type="nucleotide sequence ID" value="NZ_JAOQJR010000007.1"/>
</dbReference>
<comment type="caution">
    <text evidence="6">The sequence shown here is derived from an EMBL/GenBank/DDBJ whole genome shotgun (WGS) entry which is preliminary data.</text>
</comment>
<dbReference type="InterPro" id="IPR036388">
    <property type="entry name" value="WH-like_DNA-bd_sf"/>
</dbReference>
<dbReference type="Pfam" id="PF00126">
    <property type="entry name" value="HTH_1"/>
    <property type="match status" value="1"/>
</dbReference>
<dbReference type="InterPro" id="IPR005119">
    <property type="entry name" value="LysR_subst-bd"/>
</dbReference>
<evidence type="ECO:0000259" key="5">
    <source>
        <dbReference type="PROSITE" id="PS50931"/>
    </source>
</evidence>
<evidence type="ECO:0000256" key="2">
    <source>
        <dbReference type="ARBA" id="ARBA00023015"/>
    </source>
</evidence>
<proteinExistence type="inferred from homology"/>
<evidence type="ECO:0000256" key="4">
    <source>
        <dbReference type="ARBA" id="ARBA00023163"/>
    </source>
</evidence>
<dbReference type="InterPro" id="IPR036390">
    <property type="entry name" value="WH_DNA-bd_sf"/>
</dbReference>
<keyword evidence="7" id="KW-1185">Reference proteome</keyword>
<evidence type="ECO:0000256" key="3">
    <source>
        <dbReference type="ARBA" id="ARBA00023125"/>
    </source>
</evidence>
<dbReference type="InterPro" id="IPR000847">
    <property type="entry name" value="LysR_HTH_N"/>
</dbReference>
<dbReference type="Gene3D" id="1.10.10.10">
    <property type="entry name" value="Winged helix-like DNA-binding domain superfamily/Winged helix DNA-binding domain"/>
    <property type="match status" value="1"/>
</dbReference>
<dbReference type="SUPFAM" id="SSF46785">
    <property type="entry name" value="Winged helix' DNA-binding domain"/>
    <property type="match status" value="1"/>
</dbReference>
<dbReference type="Gene3D" id="3.40.190.290">
    <property type="match status" value="1"/>
</dbReference>
<sequence>MTFRHLEIFMSVYQNQSITKASKELHISQPSVSLAIKELEEKYQTPLFDRMNRQIYPTKKAHLLYNHSLQILSSLENMENEMYEDHVENISFGCSVTMAQVFLPQLLKKLKMIYPTIHFHIIVNNLEYIENLLLKNELDFALIETTPLHQLKKIAFYQDELVIVVHQKHPLLKVKDLKELEHFDYYSREKGSSIYELVHSYFISHDLDIVPTIECTNPHALIELVKQNDGFTILPYSLVKESKEITYLKNNDFQIQRTYHIVMHKDKKLLPLYQEIFELIKKKE</sequence>
<dbReference type="PANTHER" id="PTHR30126:SF40">
    <property type="entry name" value="HTH-TYPE TRANSCRIPTIONAL REGULATOR GLTR"/>
    <property type="match status" value="1"/>
</dbReference>